<comment type="caution">
    <text evidence="5">The sequence shown here is derived from an EMBL/GenBank/DDBJ whole genome shotgun (WGS) entry which is preliminary data.</text>
</comment>
<evidence type="ECO:0000256" key="1">
    <source>
        <dbReference type="ARBA" id="ARBA00023015"/>
    </source>
</evidence>
<dbReference type="PRINTS" id="PR00038">
    <property type="entry name" value="HTHLUXR"/>
</dbReference>
<evidence type="ECO:0000313" key="6">
    <source>
        <dbReference type="Proteomes" id="UP000544107"/>
    </source>
</evidence>
<dbReference type="PANTHER" id="PTHR44688:SF16">
    <property type="entry name" value="DNA-BINDING TRANSCRIPTIONAL ACTIVATOR DEVR_DOSR"/>
    <property type="match status" value="1"/>
</dbReference>
<dbReference type="CDD" id="cd06170">
    <property type="entry name" value="LuxR_C_like"/>
    <property type="match status" value="1"/>
</dbReference>
<dbReference type="InterPro" id="IPR005143">
    <property type="entry name" value="TF_LuxR_autoind-bd_dom"/>
</dbReference>
<dbReference type="SMART" id="SM00421">
    <property type="entry name" value="HTH_LUXR"/>
    <property type="match status" value="1"/>
</dbReference>
<feature type="domain" description="HTH luxR-type" evidence="4">
    <location>
        <begin position="179"/>
        <end position="244"/>
    </location>
</feature>
<dbReference type="Gene3D" id="1.10.10.10">
    <property type="entry name" value="Winged helix-like DNA-binding domain superfamily/Winged helix DNA-binding domain"/>
    <property type="match status" value="1"/>
</dbReference>
<evidence type="ECO:0000256" key="2">
    <source>
        <dbReference type="ARBA" id="ARBA00023125"/>
    </source>
</evidence>
<organism evidence="5 6">
    <name type="scientific">Allorhizobium taibaishanense</name>
    <dbReference type="NCBI Taxonomy" id="887144"/>
    <lineage>
        <taxon>Bacteria</taxon>
        <taxon>Pseudomonadati</taxon>
        <taxon>Pseudomonadota</taxon>
        <taxon>Alphaproteobacteria</taxon>
        <taxon>Hyphomicrobiales</taxon>
        <taxon>Rhizobiaceae</taxon>
        <taxon>Rhizobium/Agrobacterium group</taxon>
        <taxon>Allorhizobium</taxon>
    </lineage>
</organism>
<dbReference type="PANTHER" id="PTHR44688">
    <property type="entry name" value="DNA-BINDING TRANSCRIPTIONAL ACTIVATOR DEVR_DOSR"/>
    <property type="match status" value="1"/>
</dbReference>
<dbReference type="InterPro" id="IPR000792">
    <property type="entry name" value="Tscrpt_reg_LuxR_C"/>
</dbReference>
<dbReference type="GO" id="GO:0003677">
    <property type="term" value="F:DNA binding"/>
    <property type="evidence" value="ECO:0007669"/>
    <property type="project" value="UniProtKB-KW"/>
</dbReference>
<keyword evidence="2" id="KW-0238">DNA-binding</keyword>
<sequence length="247" mass="27487">MSNASPAADFAKTLSFLQDIQEKHSLLDLAAAVQNAVSDRGIVNVVAAFVSPPQSTPEEQICNVLFTNWPEAWIETYVEKGYASVDPAVKRVKNLEPIFLWSDFVQKGEITESEKYVMDHAKDHQLKDGWSTSLMSLDGRVACFSFAGQNIDCSPDIRGMLNFVASLAFARAIEIKSGKVPAPAELTAREQEVLKWLGEGKTDWEIGMILGLSEKTIEKHMRNIRIKLSAVNRHHALAEAFRQKIIT</sequence>
<dbReference type="GO" id="GO:0006355">
    <property type="term" value="P:regulation of DNA-templated transcription"/>
    <property type="evidence" value="ECO:0007669"/>
    <property type="project" value="InterPro"/>
</dbReference>
<name>A0A7W6HPA3_9HYPH</name>
<dbReference type="Proteomes" id="UP000544107">
    <property type="component" value="Unassembled WGS sequence"/>
</dbReference>
<evidence type="ECO:0000259" key="4">
    <source>
        <dbReference type="PROSITE" id="PS50043"/>
    </source>
</evidence>
<dbReference type="Pfam" id="PF03472">
    <property type="entry name" value="Autoind_bind"/>
    <property type="match status" value="1"/>
</dbReference>
<proteinExistence type="predicted"/>
<protein>
    <submittedName>
        <fullName evidence="5">LuxR family quorum sensing-dependent transcriptional regulator</fullName>
    </submittedName>
</protein>
<dbReference type="SUPFAM" id="SSF46894">
    <property type="entry name" value="C-terminal effector domain of the bipartite response regulators"/>
    <property type="match status" value="1"/>
</dbReference>
<evidence type="ECO:0000313" key="5">
    <source>
        <dbReference type="EMBL" id="MBB4008846.1"/>
    </source>
</evidence>
<dbReference type="OrthoDB" id="3170288at2"/>
<dbReference type="PROSITE" id="PS50043">
    <property type="entry name" value="HTH_LUXR_2"/>
    <property type="match status" value="1"/>
</dbReference>
<reference evidence="5 6" key="1">
    <citation type="submission" date="2020-08" db="EMBL/GenBank/DDBJ databases">
        <title>Genomic Encyclopedia of Type Strains, Phase IV (KMG-IV): sequencing the most valuable type-strain genomes for metagenomic binning, comparative biology and taxonomic classification.</title>
        <authorList>
            <person name="Goeker M."/>
        </authorList>
    </citation>
    <scope>NUCLEOTIDE SEQUENCE [LARGE SCALE GENOMIC DNA]</scope>
    <source>
        <strain evidence="5 6">DSM 100021</strain>
    </source>
</reference>
<dbReference type="Gene3D" id="3.30.450.80">
    <property type="entry name" value="Transcription factor LuxR-like, autoinducer-binding domain"/>
    <property type="match status" value="1"/>
</dbReference>
<evidence type="ECO:0000256" key="3">
    <source>
        <dbReference type="ARBA" id="ARBA00023163"/>
    </source>
</evidence>
<dbReference type="EMBL" id="JACIED010000003">
    <property type="protein sequence ID" value="MBB4008846.1"/>
    <property type="molecule type" value="Genomic_DNA"/>
</dbReference>
<dbReference type="SUPFAM" id="SSF75516">
    <property type="entry name" value="Pheromone-binding domain of LuxR-like quorum-sensing transcription factors"/>
    <property type="match status" value="1"/>
</dbReference>
<dbReference type="Pfam" id="PF00196">
    <property type="entry name" value="GerE"/>
    <property type="match status" value="1"/>
</dbReference>
<dbReference type="InterPro" id="IPR036388">
    <property type="entry name" value="WH-like_DNA-bd_sf"/>
</dbReference>
<dbReference type="InterPro" id="IPR036693">
    <property type="entry name" value="TF_LuxR_autoind-bd_dom_sf"/>
</dbReference>
<dbReference type="InterPro" id="IPR016032">
    <property type="entry name" value="Sig_transdc_resp-reg_C-effctor"/>
</dbReference>
<accession>A0A7W6HPA3</accession>
<keyword evidence="1" id="KW-0805">Transcription regulation</keyword>
<dbReference type="AlphaFoldDB" id="A0A7W6HPA3"/>
<keyword evidence="3" id="KW-0804">Transcription</keyword>
<gene>
    <name evidence="5" type="ORF">GGQ71_003126</name>
</gene>
<dbReference type="RefSeq" id="WP_083943226.1">
    <property type="nucleotide sequence ID" value="NZ_JACIED010000003.1"/>
</dbReference>